<evidence type="ECO:0000313" key="2">
    <source>
        <dbReference type="EMBL" id="TEB22314.1"/>
    </source>
</evidence>
<feature type="region of interest" description="Disordered" evidence="1">
    <location>
        <begin position="77"/>
        <end position="98"/>
    </location>
</feature>
<reference evidence="2 3" key="1">
    <citation type="journal article" date="2019" name="Nat. Ecol. Evol.">
        <title>Megaphylogeny resolves global patterns of mushroom evolution.</title>
        <authorList>
            <person name="Varga T."/>
            <person name="Krizsan K."/>
            <person name="Foldi C."/>
            <person name="Dima B."/>
            <person name="Sanchez-Garcia M."/>
            <person name="Sanchez-Ramirez S."/>
            <person name="Szollosi G.J."/>
            <person name="Szarkandi J.G."/>
            <person name="Papp V."/>
            <person name="Albert L."/>
            <person name="Andreopoulos W."/>
            <person name="Angelini C."/>
            <person name="Antonin V."/>
            <person name="Barry K.W."/>
            <person name="Bougher N.L."/>
            <person name="Buchanan P."/>
            <person name="Buyck B."/>
            <person name="Bense V."/>
            <person name="Catcheside P."/>
            <person name="Chovatia M."/>
            <person name="Cooper J."/>
            <person name="Damon W."/>
            <person name="Desjardin D."/>
            <person name="Finy P."/>
            <person name="Geml J."/>
            <person name="Haridas S."/>
            <person name="Hughes K."/>
            <person name="Justo A."/>
            <person name="Karasinski D."/>
            <person name="Kautmanova I."/>
            <person name="Kiss B."/>
            <person name="Kocsube S."/>
            <person name="Kotiranta H."/>
            <person name="LaButti K.M."/>
            <person name="Lechner B.E."/>
            <person name="Liimatainen K."/>
            <person name="Lipzen A."/>
            <person name="Lukacs Z."/>
            <person name="Mihaltcheva S."/>
            <person name="Morgado L.N."/>
            <person name="Niskanen T."/>
            <person name="Noordeloos M.E."/>
            <person name="Ohm R.A."/>
            <person name="Ortiz-Santana B."/>
            <person name="Ovrebo C."/>
            <person name="Racz N."/>
            <person name="Riley R."/>
            <person name="Savchenko A."/>
            <person name="Shiryaev A."/>
            <person name="Soop K."/>
            <person name="Spirin V."/>
            <person name="Szebenyi C."/>
            <person name="Tomsovsky M."/>
            <person name="Tulloss R.E."/>
            <person name="Uehling J."/>
            <person name="Grigoriev I.V."/>
            <person name="Vagvolgyi C."/>
            <person name="Papp T."/>
            <person name="Martin F.M."/>
            <person name="Miettinen O."/>
            <person name="Hibbett D.S."/>
            <person name="Nagy L.G."/>
        </authorList>
    </citation>
    <scope>NUCLEOTIDE SEQUENCE [LARGE SCALE GENOMIC DNA]</scope>
    <source>
        <strain evidence="2 3">FP101781</strain>
    </source>
</reference>
<protein>
    <submittedName>
        <fullName evidence="2">Uncharacterized protein</fullName>
    </submittedName>
</protein>
<evidence type="ECO:0000256" key="1">
    <source>
        <dbReference type="SAM" id="MobiDB-lite"/>
    </source>
</evidence>
<accession>A0A4Y7SL33</accession>
<keyword evidence="3" id="KW-1185">Reference proteome</keyword>
<dbReference type="EMBL" id="QPFP01000093">
    <property type="protein sequence ID" value="TEB22314.1"/>
    <property type="molecule type" value="Genomic_DNA"/>
</dbReference>
<proteinExistence type="predicted"/>
<comment type="caution">
    <text evidence="2">The sequence shown here is derived from an EMBL/GenBank/DDBJ whole genome shotgun (WGS) entry which is preliminary data.</text>
</comment>
<feature type="region of interest" description="Disordered" evidence="1">
    <location>
        <begin position="1"/>
        <end position="45"/>
    </location>
</feature>
<dbReference type="AlphaFoldDB" id="A0A4Y7SL33"/>
<dbReference type="Proteomes" id="UP000298030">
    <property type="component" value="Unassembled WGS sequence"/>
</dbReference>
<feature type="compositionally biased region" description="Polar residues" evidence="1">
    <location>
        <begin position="77"/>
        <end position="87"/>
    </location>
</feature>
<organism evidence="2 3">
    <name type="scientific">Coprinellus micaceus</name>
    <name type="common">Glistening ink-cap mushroom</name>
    <name type="synonym">Coprinus micaceus</name>
    <dbReference type="NCBI Taxonomy" id="71717"/>
    <lineage>
        <taxon>Eukaryota</taxon>
        <taxon>Fungi</taxon>
        <taxon>Dikarya</taxon>
        <taxon>Basidiomycota</taxon>
        <taxon>Agaricomycotina</taxon>
        <taxon>Agaricomycetes</taxon>
        <taxon>Agaricomycetidae</taxon>
        <taxon>Agaricales</taxon>
        <taxon>Agaricineae</taxon>
        <taxon>Psathyrellaceae</taxon>
        <taxon>Coprinellus</taxon>
    </lineage>
</organism>
<gene>
    <name evidence="2" type="ORF">FA13DRAFT_1517731</name>
</gene>
<evidence type="ECO:0000313" key="3">
    <source>
        <dbReference type="Proteomes" id="UP000298030"/>
    </source>
</evidence>
<name>A0A4Y7SL33_COPMI</name>
<sequence length="180" mass="19736">MNFRPQTRANPRKRGITAPGRGWVAVRDTASLGPRPPSPTSRPNMSSRSCYFCNGYAVPKCDRSLLKMTSERSAQESATTVVISHSPQPYPAVPRPERSSLMGQDLWETCLMHCERIPTSHGGPHTSKPSAVVLGAQPAPRSVNQILVRAPRRTPLLGSSPRLSSLSHLPSIYRRTREGS</sequence>